<dbReference type="AlphaFoldDB" id="A0A518G6D0"/>
<name>A0A518G6D0_9BACT</name>
<sequence>MCQPFLTPLARLLKAASLQHERHVTGPNGIAHVARHACTWDCSEPISPIGAIHFWHYLPYSGDYLSLITGLLI</sequence>
<dbReference type="KEGG" id="ahel:Q31a_24560"/>
<evidence type="ECO:0000313" key="2">
    <source>
        <dbReference type="Proteomes" id="UP000318017"/>
    </source>
</evidence>
<reference evidence="1 2" key="1">
    <citation type="submission" date="2019-02" db="EMBL/GenBank/DDBJ databases">
        <title>Deep-cultivation of Planctomycetes and their phenomic and genomic characterization uncovers novel biology.</title>
        <authorList>
            <person name="Wiegand S."/>
            <person name="Jogler M."/>
            <person name="Boedeker C."/>
            <person name="Pinto D."/>
            <person name="Vollmers J."/>
            <person name="Rivas-Marin E."/>
            <person name="Kohn T."/>
            <person name="Peeters S.H."/>
            <person name="Heuer A."/>
            <person name="Rast P."/>
            <person name="Oberbeckmann S."/>
            <person name="Bunk B."/>
            <person name="Jeske O."/>
            <person name="Meyerdierks A."/>
            <person name="Storesund J.E."/>
            <person name="Kallscheuer N."/>
            <person name="Luecker S."/>
            <person name="Lage O.M."/>
            <person name="Pohl T."/>
            <person name="Merkel B.J."/>
            <person name="Hornburger P."/>
            <person name="Mueller R.-W."/>
            <person name="Bruemmer F."/>
            <person name="Labrenz M."/>
            <person name="Spormann A.M."/>
            <person name="Op den Camp H."/>
            <person name="Overmann J."/>
            <person name="Amann R."/>
            <person name="Jetten M.S.M."/>
            <person name="Mascher T."/>
            <person name="Medema M.H."/>
            <person name="Devos D.P."/>
            <person name="Kaster A.-K."/>
            <person name="Ovreas L."/>
            <person name="Rohde M."/>
            <person name="Galperin M.Y."/>
            <person name="Jogler C."/>
        </authorList>
    </citation>
    <scope>NUCLEOTIDE SEQUENCE [LARGE SCALE GENOMIC DNA]</scope>
    <source>
        <strain evidence="1 2">Q31a</strain>
    </source>
</reference>
<gene>
    <name evidence="1" type="ORF">Q31a_24560</name>
</gene>
<dbReference type="Proteomes" id="UP000318017">
    <property type="component" value="Chromosome"/>
</dbReference>
<accession>A0A518G6D0</accession>
<keyword evidence="2" id="KW-1185">Reference proteome</keyword>
<dbReference type="EMBL" id="CP036298">
    <property type="protein sequence ID" value="QDV24143.1"/>
    <property type="molecule type" value="Genomic_DNA"/>
</dbReference>
<proteinExistence type="predicted"/>
<protein>
    <submittedName>
        <fullName evidence="1">Uncharacterized protein</fullName>
    </submittedName>
</protein>
<organism evidence="1 2">
    <name type="scientific">Aureliella helgolandensis</name>
    <dbReference type="NCBI Taxonomy" id="2527968"/>
    <lineage>
        <taxon>Bacteria</taxon>
        <taxon>Pseudomonadati</taxon>
        <taxon>Planctomycetota</taxon>
        <taxon>Planctomycetia</taxon>
        <taxon>Pirellulales</taxon>
        <taxon>Pirellulaceae</taxon>
        <taxon>Aureliella</taxon>
    </lineage>
</organism>
<evidence type="ECO:0000313" key="1">
    <source>
        <dbReference type="EMBL" id="QDV24143.1"/>
    </source>
</evidence>